<evidence type="ECO:0000256" key="1">
    <source>
        <dbReference type="ARBA" id="ARBA00022679"/>
    </source>
</evidence>
<dbReference type="Proteomes" id="UP000807542">
    <property type="component" value="Unassembled WGS sequence"/>
</dbReference>
<evidence type="ECO:0000313" key="3">
    <source>
        <dbReference type="EMBL" id="MBK5074418.1"/>
    </source>
</evidence>
<dbReference type="PANTHER" id="PTHR46401:SF2">
    <property type="entry name" value="GLYCOSYLTRANSFERASE WBBK-RELATED"/>
    <property type="match status" value="1"/>
</dbReference>
<accession>A0A9D7AL45</accession>
<dbReference type="SUPFAM" id="SSF53756">
    <property type="entry name" value="UDP-Glycosyltransferase/glycogen phosphorylase"/>
    <property type="match status" value="1"/>
</dbReference>
<reference evidence="4 6" key="1">
    <citation type="submission" date="2020-11" db="EMBL/GenBank/DDBJ databases">
        <title>Insectihabitans protaetiae gen. nov. sp. nov. and Insectihabitans allomyrinae sp. nov., isolated from larvae of Protaetia brevitarsis seulensis and Allomyrina dichotoma, respectively.</title>
        <authorList>
            <person name="Lee S.D."/>
            <person name="Byeon Y.-S."/>
            <person name="Kim S.-M."/>
            <person name="Yang H.L."/>
            <person name="Kim I.S."/>
        </authorList>
    </citation>
    <scope>NUCLEOTIDE SEQUENCE</scope>
    <source>
        <strain evidence="4">CWB-B4</strain>
        <strain evidence="3 6">CWB-B43</strain>
    </source>
</reference>
<keyword evidence="6" id="KW-1185">Reference proteome</keyword>
<dbReference type="AlphaFoldDB" id="A0A9D7AL45"/>
<dbReference type="Gene3D" id="3.40.50.2000">
    <property type="entry name" value="Glycogen Phosphorylase B"/>
    <property type="match status" value="1"/>
</dbReference>
<gene>
    <name evidence="4" type="ORF">I2492_16460</name>
    <name evidence="3" type="ORF">I2493_15540</name>
</gene>
<evidence type="ECO:0000259" key="2">
    <source>
        <dbReference type="Pfam" id="PF00534"/>
    </source>
</evidence>
<dbReference type="Pfam" id="PF00534">
    <property type="entry name" value="Glycos_transf_1"/>
    <property type="match status" value="1"/>
</dbReference>
<protein>
    <submittedName>
        <fullName evidence="4">Glycosyltransferase family 4 protein</fullName>
    </submittedName>
</protein>
<dbReference type="EMBL" id="JADRCQ010000005">
    <property type="protein sequence ID" value="MBK5074418.1"/>
    <property type="molecule type" value="Genomic_DNA"/>
</dbReference>
<dbReference type="CDD" id="cd03801">
    <property type="entry name" value="GT4_PimA-like"/>
    <property type="match status" value="1"/>
</dbReference>
<evidence type="ECO:0000313" key="5">
    <source>
        <dbReference type="Proteomes" id="UP000807542"/>
    </source>
</evidence>
<name>A0A9D7AL45_9GAMM</name>
<comment type="caution">
    <text evidence="4">The sequence shown here is derived from an EMBL/GenBank/DDBJ whole genome shotgun (WGS) entry which is preliminary data.</text>
</comment>
<dbReference type="InterPro" id="IPR001296">
    <property type="entry name" value="Glyco_trans_1"/>
</dbReference>
<dbReference type="EMBL" id="JADRCP010000005">
    <property type="protein sequence ID" value="MBK5177916.1"/>
    <property type="molecule type" value="Genomic_DNA"/>
</dbReference>
<proteinExistence type="predicted"/>
<dbReference type="GO" id="GO:0016757">
    <property type="term" value="F:glycosyltransferase activity"/>
    <property type="evidence" value="ECO:0007669"/>
    <property type="project" value="InterPro"/>
</dbReference>
<feature type="domain" description="Glycosyl transferase family 1" evidence="2">
    <location>
        <begin position="215"/>
        <end position="322"/>
    </location>
</feature>
<keyword evidence="1" id="KW-0808">Transferase</keyword>
<dbReference type="Gene3D" id="3.40.50.11090">
    <property type="match status" value="1"/>
</dbReference>
<evidence type="ECO:0000313" key="6">
    <source>
        <dbReference type="Proteomes" id="UP001296969"/>
    </source>
</evidence>
<organism evidence="4 5">
    <name type="scientific">Limnobaculum xujianqingii</name>
    <dbReference type="NCBI Taxonomy" id="2738837"/>
    <lineage>
        <taxon>Bacteria</taxon>
        <taxon>Pseudomonadati</taxon>
        <taxon>Pseudomonadota</taxon>
        <taxon>Gammaproteobacteria</taxon>
        <taxon>Enterobacterales</taxon>
        <taxon>Budviciaceae</taxon>
        <taxon>Limnobaculum</taxon>
    </lineage>
</organism>
<dbReference type="PANTHER" id="PTHR46401">
    <property type="entry name" value="GLYCOSYLTRANSFERASE WBBK-RELATED"/>
    <property type="match status" value="1"/>
</dbReference>
<evidence type="ECO:0000313" key="4">
    <source>
        <dbReference type="EMBL" id="MBK5177916.1"/>
    </source>
</evidence>
<sequence length="343" mass="39511">MNIYIPVLGMTNHGGVRVLVQLANQASKMGHNVIFLAPKGKVHYVFELNSNILVNEVGLDLKSKILSWLCFIFVCPFYIKNGIVIANHFVTYFIAFFSWKKDKFIYLVQGLEFKCYSGILGFIAKIMCYISYKSKFVFAANKYLFEELRGYGNPIGFLNLGISNLFINKYLNKNKKYDFIYFLRNEKYKRKDRFDRLLSDFDAIGISFVCVSQDECLLDEYKNKGLTCYQPQNDNELIEVIDQCKLMLLTSEHEGFALPPLECMARGVVPIMYECGGPSNYAINNYNSIIVSPDDDKLIISSLNLLINDEILLHKMSNNALKTSKNYDFDSELENFINTYLIQ</sequence>
<dbReference type="Proteomes" id="UP001296969">
    <property type="component" value="Unassembled WGS sequence"/>
</dbReference>
<dbReference type="RefSeq" id="WP_228398974.1">
    <property type="nucleotide sequence ID" value="NZ_JADRCP010000005.1"/>
</dbReference>